<name>A0AA38VHD0_9PEZI</name>
<sequence>MRLINTTTLQFEEFIGTQIPEYAILSHTWEEEEVSFKDYEGPGDITHKKGYAKIQGTCRMAKQEGIQYAWVDTCCIDKTSSAELSEAINSMFKVCYVYLSDLPSGTYTQVGLKTCRWFDRGWTLQELIAPKEVKFYDVEWTLRDTKQELISALARITTIPREALESRPTAAKLNEFSVAQRMSWAARRTTTRIEDLAYCLMGIFNVNMPLLYGEGSKAFLRLQEEIMRTRLDLDVLAWQMPPETGAVEVRNALASSPRDFSAAYNIKSTRGGKVEMSFTSLWLRIRTRLWMIDSRKADSSNARNVATYVLPLGCQRSGGPESSSELFMCLFKVGRDEFIINKVRPFWTYEITMPTRKTTIHIATGRTLAELRSRVEWELAFVGVRAHSKYGVTVLAAVPEESWHHQLQGFLKPPLLAMYQGGWQAVLVRSVVSFITPSQTIDFVLVISNYGADCGVINSQDHAALCSRVFDTATVLDEYDVASILSKIPRETSLRKAVKIEAGGHVVLVTVHADHDGSYRERIFLRMRLDN</sequence>
<organism evidence="2 3">
    <name type="scientific">Pleurostoma richardsiae</name>
    <dbReference type="NCBI Taxonomy" id="41990"/>
    <lineage>
        <taxon>Eukaryota</taxon>
        <taxon>Fungi</taxon>
        <taxon>Dikarya</taxon>
        <taxon>Ascomycota</taxon>
        <taxon>Pezizomycotina</taxon>
        <taxon>Sordariomycetes</taxon>
        <taxon>Sordariomycetidae</taxon>
        <taxon>Calosphaeriales</taxon>
        <taxon>Pleurostomataceae</taxon>
        <taxon>Pleurostoma</taxon>
    </lineage>
</organism>
<evidence type="ECO:0000313" key="2">
    <source>
        <dbReference type="EMBL" id="KAJ9151129.1"/>
    </source>
</evidence>
<keyword evidence="3" id="KW-1185">Reference proteome</keyword>
<evidence type="ECO:0000313" key="3">
    <source>
        <dbReference type="Proteomes" id="UP001174694"/>
    </source>
</evidence>
<dbReference type="InterPro" id="IPR010730">
    <property type="entry name" value="HET"/>
</dbReference>
<comment type="caution">
    <text evidence="2">The sequence shown here is derived from an EMBL/GenBank/DDBJ whole genome shotgun (WGS) entry which is preliminary data.</text>
</comment>
<dbReference type="Proteomes" id="UP001174694">
    <property type="component" value="Unassembled WGS sequence"/>
</dbReference>
<accession>A0AA38VHD0</accession>
<proteinExistence type="predicted"/>
<gene>
    <name evidence="2" type="ORF">NKR23_g3196</name>
</gene>
<feature type="domain" description="Heterokaryon incompatibility" evidence="1">
    <location>
        <begin position="22"/>
        <end position="94"/>
    </location>
</feature>
<dbReference type="Pfam" id="PF06985">
    <property type="entry name" value="HET"/>
    <property type="match status" value="1"/>
</dbReference>
<dbReference type="AlphaFoldDB" id="A0AA38VHD0"/>
<reference evidence="2" key="1">
    <citation type="submission" date="2022-07" db="EMBL/GenBank/DDBJ databases">
        <title>Fungi with potential for degradation of polypropylene.</title>
        <authorList>
            <person name="Gostincar C."/>
        </authorList>
    </citation>
    <scope>NUCLEOTIDE SEQUENCE</scope>
    <source>
        <strain evidence="2">EXF-13308</strain>
    </source>
</reference>
<protein>
    <submittedName>
        <fullName evidence="2">HET-domain-containing protein</fullName>
    </submittedName>
</protein>
<dbReference type="PANTHER" id="PTHR10622">
    <property type="entry name" value="HET DOMAIN-CONTAINING PROTEIN"/>
    <property type="match status" value="1"/>
</dbReference>
<dbReference type="PANTHER" id="PTHR10622:SF12">
    <property type="entry name" value="HET DOMAIN-CONTAINING PROTEIN"/>
    <property type="match status" value="1"/>
</dbReference>
<dbReference type="EMBL" id="JANBVO010000006">
    <property type="protein sequence ID" value="KAJ9151129.1"/>
    <property type="molecule type" value="Genomic_DNA"/>
</dbReference>
<evidence type="ECO:0000259" key="1">
    <source>
        <dbReference type="Pfam" id="PF06985"/>
    </source>
</evidence>